<name>A0A1H7WM80_9NOCA</name>
<sequence>MDPDTADAQLLDAAEALFNERGVQAVGMDEIRSRSGVSLKRLYRLYPAKDRLVEAVLHRRDLAVREELARFLDPIDDPRDRILAVFDYLDDWFRREDFRGCTFINTFGELGGGNQAVADIAKANKAALLGCLRELVSAAGLAAPLADQLAILANGAMATAAIAGSPLPARQARDAARVLLDAAR</sequence>
<gene>
    <name evidence="6" type="ORF">SAMN05444583_12759</name>
</gene>
<organism evidence="6 7">
    <name type="scientific">Rhodococcus maanshanensis</name>
    <dbReference type="NCBI Taxonomy" id="183556"/>
    <lineage>
        <taxon>Bacteria</taxon>
        <taxon>Bacillati</taxon>
        <taxon>Actinomycetota</taxon>
        <taxon>Actinomycetes</taxon>
        <taxon>Mycobacteriales</taxon>
        <taxon>Nocardiaceae</taxon>
        <taxon>Rhodococcus</taxon>
    </lineage>
</organism>
<evidence type="ECO:0000256" key="1">
    <source>
        <dbReference type="ARBA" id="ARBA00023015"/>
    </source>
</evidence>
<dbReference type="OrthoDB" id="4214267at2"/>
<keyword evidence="1" id="KW-0805">Transcription regulation</keyword>
<evidence type="ECO:0000259" key="5">
    <source>
        <dbReference type="PROSITE" id="PS50977"/>
    </source>
</evidence>
<dbReference type="InterPro" id="IPR009057">
    <property type="entry name" value="Homeodomain-like_sf"/>
</dbReference>
<dbReference type="GO" id="GO:0003677">
    <property type="term" value="F:DNA binding"/>
    <property type="evidence" value="ECO:0007669"/>
    <property type="project" value="UniProtKB-UniRule"/>
</dbReference>
<dbReference type="InterPro" id="IPR001647">
    <property type="entry name" value="HTH_TetR"/>
</dbReference>
<keyword evidence="2 4" id="KW-0238">DNA-binding</keyword>
<dbReference type="SUPFAM" id="SSF46689">
    <property type="entry name" value="Homeodomain-like"/>
    <property type="match status" value="1"/>
</dbReference>
<evidence type="ECO:0000256" key="3">
    <source>
        <dbReference type="ARBA" id="ARBA00023163"/>
    </source>
</evidence>
<dbReference type="PANTHER" id="PTHR47506:SF1">
    <property type="entry name" value="HTH-TYPE TRANSCRIPTIONAL REGULATOR YJDC"/>
    <property type="match status" value="1"/>
</dbReference>
<feature type="DNA-binding region" description="H-T-H motif" evidence="4">
    <location>
        <begin position="27"/>
        <end position="46"/>
    </location>
</feature>
<dbReference type="SUPFAM" id="SSF48498">
    <property type="entry name" value="Tetracyclin repressor-like, C-terminal domain"/>
    <property type="match status" value="1"/>
</dbReference>
<dbReference type="AlphaFoldDB" id="A0A1H7WM80"/>
<evidence type="ECO:0000256" key="4">
    <source>
        <dbReference type="PROSITE-ProRule" id="PRU00335"/>
    </source>
</evidence>
<proteinExistence type="predicted"/>
<dbReference type="PRINTS" id="PR00455">
    <property type="entry name" value="HTHTETR"/>
</dbReference>
<keyword evidence="7" id="KW-1185">Reference proteome</keyword>
<dbReference type="PANTHER" id="PTHR47506">
    <property type="entry name" value="TRANSCRIPTIONAL REGULATORY PROTEIN"/>
    <property type="match status" value="1"/>
</dbReference>
<accession>A0A1H7WM80</accession>
<dbReference type="Proteomes" id="UP000198677">
    <property type="component" value="Unassembled WGS sequence"/>
</dbReference>
<evidence type="ECO:0000256" key="2">
    <source>
        <dbReference type="ARBA" id="ARBA00023125"/>
    </source>
</evidence>
<reference evidence="7" key="1">
    <citation type="submission" date="2016-10" db="EMBL/GenBank/DDBJ databases">
        <authorList>
            <person name="Varghese N."/>
            <person name="Submissions S."/>
        </authorList>
    </citation>
    <scope>NUCLEOTIDE SEQUENCE [LARGE SCALE GENOMIC DNA]</scope>
    <source>
        <strain evidence="7">DSM 44675</strain>
    </source>
</reference>
<dbReference type="Gene3D" id="1.10.357.10">
    <property type="entry name" value="Tetracycline Repressor, domain 2"/>
    <property type="match status" value="1"/>
</dbReference>
<evidence type="ECO:0000313" key="7">
    <source>
        <dbReference type="Proteomes" id="UP000198677"/>
    </source>
</evidence>
<keyword evidence="3" id="KW-0804">Transcription</keyword>
<protein>
    <submittedName>
        <fullName evidence="6">DNA-binding transcriptional regulator, AcrR family</fullName>
    </submittedName>
</protein>
<evidence type="ECO:0000313" key="6">
    <source>
        <dbReference type="EMBL" id="SEM22169.1"/>
    </source>
</evidence>
<feature type="domain" description="HTH tetR-type" evidence="5">
    <location>
        <begin position="4"/>
        <end position="64"/>
    </location>
</feature>
<dbReference type="PROSITE" id="PS50977">
    <property type="entry name" value="HTH_TETR_2"/>
    <property type="match status" value="1"/>
</dbReference>
<dbReference type="Pfam" id="PF00440">
    <property type="entry name" value="TetR_N"/>
    <property type="match status" value="1"/>
</dbReference>
<dbReference type="RefSeq" id="WP_072750883.1">
    <property type="nucleotide sequence ID" value="NZ_FOAW01000027.1"/>
</dbReference>
<dbReference type="InterPro" id="IPR036271">
    <property type="entry name" value="Tet_transcr_reg_TetR-rel_C_sf"/>
</dbReference>
<dbReference type="EMBL" id="FOAW01000027">
    <property type="protein sequence ID" value="SEM22169.1"/>
    <property type="molecule type" value="Genomic_DNA"/>
</dbReference>